<proteinExistence type="predicted"/>
<organism evidence="1 2">
    <name type="scientific">Siminovitchia fordii</name>
    <dbReference type="NCBI Taxonomy" id="254759"/>
    <lineage>
        <taxon>Bacteria</taxon>
        <taxon>Bacillati</taxon>
        <taxon>Bacillota</taxon>
        <taxon>Bacilli</taxon>
        <taxon>Bacillales</taxon>
        <taxon>Bacillaceae</taxon>
        <taxon>Siminovitchia</taxon>
    </lineage>
</organism>
<dbReference type="InterPro" id="IPR048146">
    <property type="entry name" value="RAxF_45-like"/>
</dbReference>
<dbReference type="RefSeq" id="WP_018705982.1">
    <property type="nucleotide sequence ID" value="NZ_BOQT01000031.1"/>
</dbReference>
<evidence type="ECO:0000313" key="1">
    <source>
        <dbReference type="EMBL" id="GIN23335.1"/>
    </source>
</evidence>
<name>A0ABQ4KC74_9BACI</name>
<dbReference type="EMBL" id="BOQT01000031">
    <property type="protein sequence ID" value="GIN23335.1"/>
    <property type="molecule type" value="Genomic_DNA"/>
</dbReference>
<gene>
    <name evidence="1" type="ORF">J1TS3_44690</name>
</gene>
<evidence type="ECO:0000313" key="2">
    <source>
        <dbReference type="Proteomes" id="UP000680279"/>
    </source>
</evidence>
<dbReference type="NCBIfam" id="NF041642">
    <property type="entry name" value="RAxF_45"/>
    <property type="match status" value="1"/>
</dbReference>
<comment type="caution">
    <text evidence="1">The sequence shown here is derived from an EMBL/GenBank/DDBJ whole genome shotgun (WGS) entry which is preliminary data.</text>
</comment>
<dbReference type="Proteomes" id="UP000680279">
    <property type="component" value="Unassembled WGS sequence"/>
</dbReference>
<accession>A0ABQ4KC74</accession>
<sequence>MLNLAVLVHGFWTEFLLFNRAKFAALVVNGIRMPFFNNLIADLKQ</sequence>
<keyword evidence="2" id="KW-1185">Reference proteome</keyword>
<protein>
    <submittedName>
        <fullName evidence="1">Uncharacterized protein</fullName>
    </submittedName>
</protein>
<reference evidence="1 2" key="1">
    <citation type="submission" date="2021-03" db="EMBL/GenBank/DDBJ databases">
        <title>Antimicrobial resistance genes in bacteria isolated from Japanese honey, and their potential for conferring macrolide and lincosamide resistance in the American foulbrood pathogen Paenibacillus larvae.</title>
        <authorList>
            <person name="Okamoto M."/>
            <person name="Kumagai M."/>
            <person name="Kanamori H."/>
            <person name="Takamatsu D."/>
        </authorList>
    </citation>
    <scope>NUCLEOTIDE SEQUENCE [LARGE SCALE GENOMIC DNA]</scope>
    <source>
        <strain evidence="1 2">J1TS3</strain>
    </source>
</reference>